<evidence type="ECO:0000313" key="3">
    <source>
        <dbReference type="Proteomes" id="UP001197247"/>
    </source>
</evidence>
<gene>
    <name evidence="2" type="ORF">KIH74_12960</name>
</gene>
<protein>
    <submittedName>
        <fullName evidence="2">Uncharacterized protein</fullName>
    </submittedName>
</protein>
<feature type="signal peptide" evidence="1">
    <location>
        <begin position="1"/>
        <end position="30"/>
    </location>
</feature>
<accession>A0ABS5TFL6</accession>
<keyword evidence="1" id="KW-0732">Signal</keyword>
<dbReference type="Proteomes" id="UP001197247">
    <property type="component" value="Unassembled WGS sequence"/>
</dbReference>
<dbReference type="EMBL" id="JAHBAY010000005">
    <property type="protein sequence ID" value="MBT0769840.1"/>
    <property type="molecule type" value="Genomic_DNA"/>
</dbReference>
<name>A0ABS5TFL6_9ACTN</name>
<comment type="caution">
    <text evidence="2">The sequence shown here is derived from an EMBL/GenBank/DDBJ whole genome shotgun (WGS) entry which is preliminary data.</text>
</comment>
<feature type="chain" id="PRO_5046858625" evidence="1">
    <location>
        <begin position="31"/>
        <end position="112"/>
    </location>
</feature>
<proteinExistence type="predicted"/>
<evidence type="ECO:0000313" key="2">
    <source>
        <dbReference type="EMBL" id="MBT0769840.1"/>
    </source>
</evidence>
<reference evidence="2 3" key="1">
    <citation type="submission" date="2021-05" db="EMBL/GenBank/DDBJ databases">
        <title>Kineosporia and Streptomyces sp. nov. two new marine actinobacteria isolated from Coral.</title>
        <authorList>
            <person name="Buangrab K."/>
            <person name="Sutthacheep M."/>
            <person name="Yeemin T."/>
            <person name="Harunari E."/>
            <person name="Igarashi Y."/>
            <person name="Kanchanasin P."/>
            <person name="Tanasupawat S."/>
            <person name="Phongsopitanun W."/>
        </authorList>
    </citation>
    <scope>NUCLEOTIDE SEQUENCE [LARGE SCALE GENOMIC DNA]</scope>
    <source>
        <strain evidence="2 3">J2-2</strain>
    </source>
</reference>
<evidence type="ECO:0000256" key="1">
    <source>
        <dbReference type="SAM" id="SignalP"/>
    </source>
</evidence>
<sequence>MFVQLTIRLRFRRRSLIPVAVGALLALAHARRVEVPEEVVACLVTTIGMLMEQLAGGNARDEPVVTAASHRGATITPGPQALVIPGWAGQLVPVAGAGGPSQPADPGAGAGV</sequence>
<dbReference type="RefSeq" id="WP_214156143.1">
    <property type="nucleotide sequence ID" value="NZ_JAHBAY010000005.1"/>
</dbReference>
<organism evidence="2 3">
    <name type="scientific">Kineosporia corallincola</name>
    <dbReference type="NCBI Taxonomy" id="2835133"/>
    <lineage>
        <taxon>Bacteria</taxon>
        <taxon>Bacillati</taxon>
        <taxon>Actinomycetota</taxon>
        <taxon>Actinomycetes</taxon>
        <taxon>Kineosporiales</taxon>
        <taxon>Kineosporiaceae</taxon>
        <taxon>Kineosporia</taxon>
    </lineage>
</organism>
<keyword evidence="3" id="KW-1185">Reference proteome</keyword>